<keyword evidence="8" id="KW-0436">Ligase</keyword>
<dbReference type="Gene3D" id="2.70.130.10">
    <property type="entry name" value="Mannose-6-phosphate receptor binding domain"/>
    <property type="match status" value="1"/>
</dbReference>
<dbReference type="InterPro" id="IPR028146">
    <property type="entry name" value="PRKCSH_N"/>
</dbReference>
<gene>
    <name evidence="8" type="primary">ACSL3_2</name>
    <name evidence="8" type="ORF">FOL47_009521</name>
</gene>
<dbReference type="GO" id="GO:0016874">
    <property type="term" value="F:ligase activity"/>
    <property type="evidence" value="ECO:0007669"/>
    <property type="project" value="UniProtKB-KW"/>
</dbReference>
<evidence type="ECO:0000256" key="5">
    <source>
        <dbReference type="SAM" id="Coils"/>
    </source>
</evidence>
<keyword evidence="5" id="KW-0175">Coiled coil</keyword>
<evidence type="ECO:0000256" key="2">
    <source>
        <dbReference type="ARBA" id="ARBA00022729"/>
    </source>
</evidence>
<dbReference type="CDD" id="cd00112">
    <property type="entry name" value="LDLa"/>
    <property type="match status" value="1"/>
</dbReference>
<evidence type="ECO:0000256" key="3">
    <source>
        <dbReference type="ARBA" id="ARBA00022824"/>
    </source>
</evidence>
<dbReference type="InterPro" id="IPR044865">
    <property type="entry name" value="MRH_dom"/>
</dbReference>
<feature type="region of interest" description="Disordered" evidence="6">
    <location>
        <begin position="59"/>
        <end position="111"/>
    </location>
</feature>
<feature type="domain" description="MRH" evidence="7">
    <location>
        <begin position="680"/>
        <end position="787"/>
    </location>
</feature>
<evidence type="ECO:0000256" key="4">
    <source>
        <dbReference type="ARBA" id="ARBA00023157"/>
    </source>
</evidence>
<sequence length="815" mass="92746">MAVSGALLSLDEKLRDEPDGATMDVSHCFNSALTLGLTACGARFEDNFDVAGMRNATPPRRLIRNDQGSPTGSETVKLDPAFSTTAHLGKKTPRQWSREDPSPRLSPLEADFGKGWQMSRDAAIAEKKTAVEMQTMAECVFHPIDRPGMKKSREILDQGGLVYVDPIRGWKEQAEKHARRKNDGQRLYDNDERLEAPFKDSRMTTPIARYRDAVVKQMLQREQPNRRKGKNEDIAAYRRATKRLESLYKEADIRRKKQENSEALQEMEAKALAGLRKMCPKSITLARKGKTRRMPVTTPRVFRHILELEESPKARTTKAPEDASDRIEQFLSRTERVLESRKRRTKAKSDLHRMIEMSECTFQPSIRAVTGLNGEKLRSRAQVEPQSRKSVHERLYERSGFMLKLALKLYWRYEPVLSADGKQYFKCDPLAGSDPELIPYSSLNDDYCDCSNGTDEPGTAACSHFADAQFYCQNRGSVSKLIWASHVGDGVCDCCDGSDEWQAGGCENSCQAEGLKIREQRERDLQRIEAGLRQKEEERLHTDEKLAAWKKELEELQARLPDLEAARNAAQVELGRLEHEEHEKKEAAKSPEDEPTEQSDEEEKEDDESEYAQWMEHEGVDKKENTTEEVKEEQTPLQIAREKADKLRQEADEIQRRVDQHKKNLDTDFGPDYAYFSLANQCVDADFEHYNYKICFFGKVTQKEEGRAFSDMKLGEFSGYYKDMANPDSTPDYSAHMFTGGDWCPGGPAREIKVRMSCGATLQLISVKEPSRCKYEAEVTHPGSCSAEDVEALRKGIEEHEAMSEDEVILISEEA</sequence>
<evidence type="ECO:0000259" key="7">
    <source>
        <dbReference type="PROSITE" id="PS51914"/>
    </source>
</evidence>
<dbReference type="PANTHER" id="PTHR12630:SF1">
    <property type="entry name" value="GLUCOSIDASE 2 SUBUNIT BETA"/>
    <property type="match status" value="1"/>
</dbReference>
<dbReference type="EMBL" id="JAAPAO010000067">
    <property type="protein sequence ID" value="KAF4674241.1"/>
    <property type="molecule type" value="Genomic_DNA"/>
</dbReference>
<organism evidence="8 9">
    <name type="scientific">Perkinsus chesapeaki</name>
    <name type="common">Clam parasite</name>
    <name type="synonym">Perkinsus andrewsi</name>
    <dbReference type="NCBI Taxonomy" id="330153"/>
    <lineage>
        <taxon>Eukaryota</taxon>
        <taxon>Sar</taxon>
        <taxon>Alveolata</taxon>
        <taxon>Perkinsozoa</taxon>
        <taxon>Perkinsea</taxon>
        <taxon>Perkinsida</taxon>
        <taxon>Perkinsidae</taxon>
        <taxon>Perkinsus</taxon>
    </lineage>
</organism>
<keyword evidence="3" id="KW-0256">Endoplasmic reticulum</keyword>
<dbReference type="InterPro" id="IPR036607">
    <property type="entry name" value="PRKCSH"/>
</dbReference>
<dbReference type="Pfam" id="PF12999">
    <property type="entry name" value="PRKCSH-like"/>
    <property type="match status" value="1"/>
</dbReference>
<evidence type="ECO:0000256" key="1">
    <source>
        <dbReference type="ARBA" id="ARBA00022387"/>
    </source>
</evidence>
<evidence type="ECO:0000313" key="8">
    <source>
        <dbReference type="EMBL" id="KAF4674241.1"/>
    </source>
</evidence>
<feature type="compositionally biased region" description="Acidic residues" evidence="6">
    <location>
        <begin position="593"/>
        <end position="610"/>
    </location>
</feature>
<feature type="region of interest" description="Disordered" evidence="6">
    <location>
        <begin position="576"/>
        <end position="637"/>
    </location>
</feature>
<dbReference type="Pfam" id="PF13015">
    <property type="entry name" value="PRKCSH_1"/>
    <property type="match status" value="1"/>
</dbReference>
<keyword evidence="4" id="KW-1015">Disulfide bond</keyword>
<feature type="compositionally biased region" description="Basic and acidic residues" evidence="6">
    <location>
        <begin position="576"/>
        <end position="592"/>
    </location>
</feature>
<name>A0A7J6MTL7_PERCH</name>
<dbReference type="PROSITE" id="PS51914">
    <property type="entry name" value="MRH"/>
    <property type="match status" value="1"/>
</dbReference>
<feature type="compositionally biased region" description="Basic and acidic residues" evidence="6">
    <location>
        <begin position="615"/>
        <end position="637"/>
    </location>
</feature>
<dbReference type="GO" id="GO:0006491">
    <property type="term" value="P:N-glycan processing"/>
    <property type="evidence" value="ECO:0007669"/>
    <property type="project" value="TreeGrafter"/>
</dbReference>
<protein>
    <recommendedName>
        <fullName evidence="1">Glucosidase 2 subunit beta</fullName>
    </recommendedName>
</protein>
<proteinExistence type="predicted"/>
<evidence type="ECO:0000256" key="6">
    <source>
        <dbReference type="SAM" id="MobiDB-lite"/>
    </source>
</evidence>
<feature type="coiled-coil region" evidence="5">
    <location>
        <begin position="637"/>
        <end position="664"/>
    </location>
</feature>
<keyword evidence="2" id="KW-0732">Signal</keyword>
<dbReference type="InterPro" id="IPR009011">
    <property type="entry name" value="Man6P_isomerase_rcpt-bd_dom_sf"/>
</dbReference>
<dbReference type="InterPro" id="IPR039794">
    <property type="entry name" value="Gtb1-like"/>
</dbReference>
<evidence type="ECO:0000313" key="9">
    <source>
        <dbReference type="Proteomes" id="UP000591131"/>
    </source>
</evidence>
<dbReference type="Proteomes" id="UP000591131">
    <property type="component" value="Unassembled WGS sequence"/>
</dbReference>
<reference evidence="8 9" key="1">
    <citation type="submission" date="2020-04" db="EMBL/GenBank/DDBJ databases">
        <title>Perkinsus chesapeaki whole genome sequence.</title>
        <authorList>
            <person name="Bogema D.R."/>
        </authorList>
    </citation>
    <scope>NUCLEOTIDE SEQUENCE [LARGE SCALE GENOMIC DNA]</scope>
    <source>
        <strain evidence="8">ATCC PRA-425</strain>
    </source>
</reference>
<dbReference type="PANTHER" id="PTHR12630">
    <property type="entry name" value="N-LINKED OLIGOSACCHARIDE PROCESSING"/>
    <property type="match status" value="1"/>
</dbReference>
<dbReference type="AlphaFoldDB" id="A0A7J6MTL7"/>
<dbReference type="InterPro" id="IPR002172">
    <property type="entry name" value="LDrepeatLR_classA_rpt"/>
</dbReference>
<dbReference type="OrthoDB" id="28322at2759"/>
<keyword evidence="9" id="KW-1185">Reference proteome</keyword>
<comment type="caution">
    <text evidence="8">The sequence shown here is derived from an EMBL/GenBank/DDBJ whole genome shotgun (WGS) entry which is preliminary data.</text>
</comment>
<dbReference type="GO" id="GO:0017177">
    <property type="term" value="C:glucosidase II complex"/>
    <property type="evidence" value="ECO:0007669"/>
    <property type="project" value="TreeGrafter"/>
</dbReference>
<dbReference type="SUPFAM" id="SSF50911">
    <property type="entry name" value="Mannose 6-phosphate receptor domain"/>
    <property type="match status" value="1"/>
</dbReference>
<accession>A0A7J6MTL7</accession>